<keyword evidence="1" id="KW-0472">Membrane</keyword>
<dbReference type="OrthoDB" id="200254at2157"/>
<evidence type="ECO:0000313" key="3">
    <source>
        <dbReference type="Proteomes" id="UP000185936"/>
    </source>
</evidence>
<protein>
    <recommendedName>
        <fullName evidence="4">Sulphur transport domain-containing protein</fullName>
    </recommendedName>
</protein>
<reference evidence="3" key="1">
    <citation type="submission" date="2017-01" db="EMBL/GenBank/DDBJ databases">
        <authorList>
            <person name="Varghese N."/>
            <person name="Submissions S."/>
        </authorList>
    </citation>
    <scope>NUCLEOTIDE SEQUENCE [LARGE SCALE GENOMIC DNA]</scope>
    <source>
        <strain evidence="3">type strain: HArc-</strain>
    </source>
</reference>
<keyword evidence="1" id="KW-1133">Transmembrane helix</keyword>
<name>A0A1N7FV98_9EURY</name>
<feature type="transmembrane region" description="Helical" evidence="1">
    <location>
        <begin position="48"/>
        <end position="66"/>
    </location>
</feature>
<organism evidence="2 3">
    <name type="scientific">Natronorubrum thiooxidans</name>
    <dbReference type="NCBI Taxonomy" id="308853"/>
    <lineage>
        <taxon>Archaea</taxon>
        <taxon>Methanobacteriati</taxon>
        <taxon>Methanobacteriota</taxon>
        <taxon>Stenosarchaea group</taxon>
        <taxon>Halobacteria</taxon>
        <taxon>Halobacteriales</taxon>
        <taxon>Natrialbaceae</taxon>
        <taxon>Natronorubrum</taxon>
    </lineage>
</organism>
<feature type="transmembrane region" description="Helical" evidence="1">
    <location>
        <begin position="122"/>
        <end position="140"/>
    </location>
</feature>
<dbReference type="STRING" id="308853.SAMN05421752_108135"/>
<gene>
    <name evidence="2" type="ORF">SAMN05421752_108135</name>
</gene>
<evidence type="ECO:0000256" key="1">
    <source>
        <dbReference type="SAM" id="Phobius"/>
    </source>
</evidence>
<evidence type="ECO:0008006" key="4">
    <source>
        <dbReference type="Google" id="ProtNLM"/>
    </source>
</evidence>
<dbReference type="InterPro" id="IPR046513">
    <property type="entry name" value="DUF6691"/>
</dbReference>
<keyword evidence="3" id="KW-1185">Reference proteome</keyword>
<feature type="transmembrane region" description="Helical" evidence="1">
    <location>
        <begin position="9"/>
        <end position="28"/>
    </location>
</feature>
<proteinExistence type="predicted"/>
<dbReference type="AlphaFoldDB" id="A0A1N7FV98"/>
<dbReference type="EMBL" id="FTNR01000008">
    <property type="protein sequence ID" value="SIS04241.1"/>
    <property type="molecule type" value="Genomic_DNA"/>
</dbReference>
<accession>A0A1N7FV98</accession>
<dbReference type="Proteomes" id="UP000185936">
    <property type="component" value="Unassembled WGS sequence"/>
</dbReference>
<evidence type="ECO:0000313" key="2">
    <source>
        <dbReference type="EMBL" id="SIS04241.1"/>
    </source>
</evidence>
<keyword evidence="1" id="KW-0812">Transmembrane</keyword>
<feature type="transmembrane region" description="Helical" evidence="1">
    <location>
        <begin position="91"/>
        <end position="116"/>
    </location>
</feature>
<dbReference type="RefSeq" id="WP_076609526.1">
    <property type="nucleotide sequence ID" value="NZ_FTNR01000008.1"/>
</dbReference>
<dbReference type="Pfam" id="PF20398">
    <property type="entry name" value="DUF6691"/>
    <property type="match status" value="1"/>
</dbReference>
<sequence>MAADHEQHPLFMPLIFVGGLLFGFGLGFSQMAQPEVVLSFLQFEDFGLLFVMFGAAIVTGITFFGIKQIRTTAPLTGDTYVRRLKTLDKNVVIGGGIFGVGWGLSGICPGAAYASLGIGNYAILWGILGMFVGAYIQGFWRSTRAEQRSSTTTAD</sequence>